<dbReference type="InterPro" id="IPR025792">
    <property type="entry name" value="tRNA_Gua_MeTrfase_euk"/>
</dbReference>
<dbReference type="InterPro" id="IPR056744">
    <property type="entry name" value="TRM5/TYW2-like_N"/>
</dbReference>
<keyword evidence="8 10" id="KW-0539">Nucleus</keyword>
<evidence type="ECO:0000256" key="2">
    <source>
        <dbReference type="ARBA" id="ARBA00022490"/>
    </source>
</evidence>
<dbReference type="InterPro" id="IPR029063">
    <property type="entry name" value="SAM-dependent_MTases_sf"/>
</dbReference>
<dbReference type="Gene3D" id="3.40.50.150">
    <property type="entry name" value="Vaccinia Virus protein VP39"/>
    <property type="match status" value="1"/>
</dbReference>
<dbReference type="FunFam" id="3.30.300.110:FF:000001">
    <property type="entry name" value="tRNA (guanine(37)-N1)-methyltransferase"/>
    <property type="match status" value="1"/>
</dbReference>
<evidence type="ECO:0000313" key="14">
    <source>
        <dbReference type="Proteomes" id="UP000033140"/>
    </source>
</evidence>
<feature type="binding site" evidence="10">
    <location>
        <begin position="291"/>
        <end position="292"/>
    </location>
    <ligand>
        <name>S-adenosyl-L-methionine</name>
        <dbReference type="ChEBI" id="CHEBI:59789"/>
    </ligand>
</feature>
<comment type="catalytic activity">
    <reaction evidence="9 10">
        <text>guanosine(37) in tRNA + S-adenosyl-L-methionine = N(1)-methylguanosine(37) in tRNA + S-adenosyl-L-homocysteine + H(+)</text>
        <dbReference type="Rhea" id="RHEA:36899"/>
        <dbReference type="Rhea" id="RHEA-COMP:10145"/>
        <dbReference type="Rhea" id="RHEA-COMP:10147"/>
        <dbReference type="ChEBI" id="CHEBI:15378"/>
        <dbReference type="ChEBI" id="CHEBI:57856"/>
        <dbReference type="ChEBI" id="CHEBI:59789"/>
        <dbReference type="ChEBI" id="CHEBI:73542"/>
        <dbReference type="ChEBI" id="CHEBI:74269"/>
        <dbReference type="EC" id="2.1.1.228"/>
    </reaction>
</comment>
<reference evidence="13 14" key="1">
    <citation type="journal article" date="2011" name="J. Gen. Appl. Microbiol.">
        <title>Draft genome sequencing of the enigmatic yeast Saitoella complicata.</title>
        <authorList>
            <person name="Nishida H."/>
            <person name="Hamamoto M."/>
            <person name="Sugiyama J."/>
        </authorList>
    </citation>
    <scope>NUCLEOTIDE SEQUENCE [LARGE SCALE GENOMIC DNA]</scope>
    <source>
        <strain evidence="13 14">NRRL Y-17804</strain>
    </source>
</reference>
<keyword evidence="7 10" id="KW-0496">Mitochondrion</keyword>
<dbReference type="InterPro" id="IPR030382">
    <property type="entry name" value="MeTrfase_TRM5/TYW2"/>
</dbReference>
<evidence type="ECO:0000256" key="4">
    <source>
        <dbReference type="ARBA" id="ARBA00022679"/>
    </source>
</evidence>
<comment type="similarity">
    <text evidence="10">Belongs to the TRM5 / TYW2 family.</text>
</comment>
<accession>A0A0E9NMU7</accession>
<feature type="binding site" evidence="10">
    <location>
        <begin position="264"/>
        <end position="265"/>
    </location>
    <ligand>
        <name>S-adenosyl-L-methionine</name>
        <dbReference type="ChEBI" id="CHEBI:59789"/>
    </ligand>
</feature>
<dbReference type="PANTHER" id="PTHR23245:SF36">
    <property type="entry name" value="TRNA (GUANINE(37)-N1)-METHYLTRANSFERASE"/>
    <property type="match status" value="1"/>
</dbReference>
<reference evidence="13 14" key="2">
    <citation type="journal article" date="2014" name="J. Gen. Appl. Microbiol.">
        <title>The early diverging ascomycetous budding yeast Saitoella complicata has three histone deacetylases belonging to the Clr6, Hos2, and Rpd3 lineages.</title>
        <authorList>
            <person name="Nishida H."/>
            <person name="Matsumoto T."/>
            <person name="Kondo S."/>
            <person name="Hamamoto M."/>
            <person name="Yoshikawa H."/>
        </authorList>
    </citation>
    <scope>NUCLEOTIDE SEQUENCE [LARGE SCALE GENOMIC DNA]</scope>
    <source>
        <strain evidence="13 14">NRRL Y-17804</strain>
    </source>
</reference>
<evidence type="ECO:0000256" key="5">
    <source>
        <dbReference type="ARBA" id="ARBA00022691"/>
    </source>
</evidence>
<comment type="similarity">
    <text evidence="1">Belongs to the class I-like SAM-binding methyltransferase superfamily. TRM5/TYW2 family.</text>
</comment>
<keyword evidence="3 10" id="KW-0489">Methyltransferase</keyword>
<dbReference type="Gene3D" id="3.30.300.110">
    <property type="entry name" value="Met-10+ protein-like domains"/>
    <property type="match status" value="1"/>
</dbReference>
<proteinExistence type="inferred from homology"/>
<dbReference type="PROSITE" id="PS51684">
    <property type="entry name" value="SAM_MT_TRM5_TYW2"/>
    <property type="match status" value="1"/>
</dbReference>
<protein>
    <recommendedName>
        <fullName evidence="10">tRNA (guanine(37)-N1)-methyltransferase</fullName>
        <ecNumber evidence="10">2.1.1.228</ecNumber>
    </recommendedName>
    <alternativeName>
        <fullName evidence="10">M1G-methyltransferase</fullName>
    </alternativeName>
    <alternativeName>
        <fullName evidence="10">tRNA [GM37] methyltransferase</fullName>
    </alternativeName>
    <alternativeName>
        <fullName evidence="10">tRNA methyltransferase 5</fullName>
    </alternativeName>
</protein>
<dbReference type="OMA" id="VGSHSQF"/>
<evidence type="ECO:0000256" key="10">
    <source>
        <dbReference type="HAMAP-Rule" id="MF_03152"/>
    </source>
</evidence>
<organism evidence="13 14">
    <name type="scientific">Saitoella complicata (strain BCRC 22490 / CBS 7301 / JCM 7358 / NBRC 10748 / NRRL Y-17804)</name>
    <dbReference type="NCBI Taxonomy" id="698492"/>
    <lineage>
        <taxon>Eukaryota</taxon>
        <taxon>Fungi</taxon>
        <taxon>Dikarya</taxon>
        <taxon>Ascomycota</taxon>
        <taxon>Taphrinomycotina</taxon>
        <taxon>Taphrinomycotina incertae sedis</taxon>
        <taxon>Saitoella</taxon>
    </lineage>
</organism>
<dbReference type="PANTHER" id="PTHR23245">
    <property type="entry name" value="TRNA METHYLTRANSFERASE"/>
    <property type="match status" value="1"/>
</dbReference>
<dbReference type="Pfam" id="PF02475">
    <property type="entry name" value="TRM5-TYW2_MTfase"/>
    <property type="match status" value="1"/>
</dbReference>
<comment type="subunit">
    <text evidence="10">Monomer.</text>
</comment>
<evidence type="ECO:0000256" key="7">
    <source>
        <dbReference type="ARBA" id="ARBA00023128"/>
    </source>
</evidence>
<sequence>MDPPSPSTPGMLLRPPVFRGMKVLDRSVFRKAVDLAALKVDPKNLGLIRKECAQDLLRVPRIAPIVKHDNGKVILLKLGVTPEDLSPLQQKTKELIAKNNAEIIPYKFEVDYSFWTVDDILSSILPESLLGETPGGYTAVGHIAHLNLREQYLPYKYLIGQVILDKNPTLRTVVNKLDAIDTVYRNFKMEVLAGDDDFWVEQSESGCRFQFDFSKVYWNTRLHTEHDRLISLFQRGEAVCDVMAGVGPFAVPAGKNGVIVLANDLNPDSYKAMVNNISLNKIAYTKAYNMDGRAFIHHAAAELEELAQGPPIENPFKKRSRTKPRQPVEVVSIPPTFQHYVMNLPASALEFLDAFKGVYHTRRHLFKPHTTAELPMIHVYCFTKEDPPTQDLLGRIKEALGWEMKEEEVRMHYVRKVAPMKDMYCCSFRLPAEVAFAAKDAQYVDIVPPTTTTTTTTTTEQRTGLRAESAKRPIV</sequence>
<evidence type="ECO:0000256" key="9">
    <source>
        <dbReference type="ARBA" id="ARBA00047783"/>
    </source>
</evidence>
<feature type="domain" description="SAM-dependent methyltransferase TRM5/TYW2-type" evidence="12">
    <location>
        <begin position="137"/>
        <end position="432"/>
    </location>
</feature>
<keyword evidence="6 10" id="KW-0819">tRNA processing</keyword>
<dbReference type="OrthoDB" id="408788at2759"/>
<dbReference type="EC" id="2.1.1.228" evidence="10"/>
<dbReference type="STRING" id="698492.A0A0E9NMU7"/>
<keyword evidence="2 10" id="KW-0963">Cytoplasm</keyword>
<dbReference type="Proteomes" id="UP000033140">
    <property type="component" value="Unassembled WGS sequence"/>
</dbReference>
<evidence type="ECO:0000313" key="13">
    <source>
        <dbReference type="EMBL" id="GAO51202.1"/>
    </source>
</evidence>
<comment type="function">
    <text evidence="10">Specifically methylates the N1 position of guanosine-37 in various cytoplasmic and mitochondrial tRNAs. Methylation is not dependent on the nature of the nucleoside 5' of the target nucleoside. This is the first step in the biosynthesis of wybutosine (yW), a modified base adjacent to the anticodon of tRNAs and required for accurate decoding.</text>
</comment>
<keyword evidence="4 10" id="KW-0808">Transferase</keyword>
<feature type="region of interest" description="Disordered" evidence="11">
    <location>
        <begin position="451"/>
        <end position="475"/>
    </location>
</feature>
<dbReference type="GO" id="GO:0005634">
    <property type="term" value="C:nucleus"/>
    <property type="evidence" value="ECO:0007669"/>
    <property type="project" value="UniProtKB-SubCell"/>
</dbReference>
<feature type="binding site" evidence="10">
    <location>
        <position position="226"/>
    </location>
    <ligand>
        <name>S-adenosyl-L-methionine</name>
        <dbReference type="ChEBI" id="CHEBI:59789"/>
    </ligand>
</feature>
<dbReference type="InterPro" id="IPR056743">
    <property type="entry name" value="TRM5-TYW2-like_MTfase"/>
</dbReference>
<feature type="binding site" evidence="10">
    <location>
        <position position="343"/>
    </location>
    <ligand>
        <name>S-adenosyl-L-methionine</name>
        <dbReference type="ChEBI" id="CHEBI:59789"/>
    </ligand>
</feature>
<dbReference type="HAMAP" id="MF_03152">
    <property type="entry name" value="TRM5"/>
    <property type="match status" value="1"/>
</dbReference>
<evidence type="ECO:0000256" key="6">
    <source>
        <dbReference type="ARBA" id="ARBA00022694"/>
    </source>
</evidence>
<evidence type="ECO:0000256" key="3">
    <source>
        <dbReference type="ARBA" id="ARBA00022603"/>
    </source>
</evidence>
<comment type="subcellular location">
    <subcellularLocation>
        <location evidence="10">Mitochondrion matrix</location>
    </subcellularLocation>
    <subcellularLocation>
        <location evidence="10">Nucleus</location>
    </subcellularLocation>
    <subcellularLocation>
        <location evidence="10">Cytoplasm</location>
    </subcellularLocation>
    <text evidence="10">Predominantly in the mitochondria and in the nucleus.</text>
</comment>
<feature type="compositionally biased region" description="Basic and acidic residues" evidence="11">
    <location>
        <begin position="463"/>
        <end position="475"/>
    </location>
</feature>
<dbReference type="AlphaFoldDB" id="A0A0E9NMU7"/>
<dbReference type="SUPFAM" id="SSF53335">
    <property type="entry name" value="S-adenosyl-L-methionine-dependent methyltransferases"/>
    <property type="match status" value="1"/>
</dbReference>
<name>A0A0E9NMU7_SAICN</name>
<evidence type="ECO:0000259" key="12">
    <source>
        <dbReference type="PROSITE" id="PS51684"/>
    </source>
</evidence>
<dbReference type="GO" id="GO:0052906">
    <property type="term" value="F:tRNA (guanine(37)-N1)-methyltransferase activity"/>
    <property type="evidence" value="ECO:0007669"/>
    <property type="project" value="UniProtKB-UniRule"/>
</dbReference>
<dbReference type="GO" id="GO:0070901">
    <property type="term" value="P:mitochondrial tRNA methylation"/>
    <property type="evidence" value="ECO:0007669"/>
    <property type="project" value="UniProtKB-ARBA"/>
</dbReference>
<dbReference type="EMBL" id="BACD03000042">
    <property type="protein sequence ID" value="GAO51202.1"/>
    <property type="molecule type" value="Genomic_DNA"/>
</dbReference>
<comment type="caution">
    <text evidence="13">The sequence shown here is derived from an EMBL/GenBank/DDBJ whole genome shotgun (WGS) entry which is preliminary data.</text>
</comment>
<dbReference type="Pfam" id="PF25133">
    <property type="entry name" value="TYW2_N_2"/>
    <property type="match status" value="1"/>
</dbReference>
<dbReference type="GO" id="GO:0005759">
    <property type="term" value="C:mitochondrial matrix"/>
    <property type="evidence" value="ECO:0007669"/>
    <property type="project" value="UniProtKB-SubCell"/>
</dbReference>
<keyword evidence="14" id="KW-1185">Reference proteome</keyword>
<gene>
    <name evidence="10" type="primary">TRM5</name>
    <name evidence="13" type="ORF">G7K_5313-t1</name>
</gene>
<evidence type="ECO:0000256" key="1">
    <source>
        <dbReference type="ARBA" id="ARBA00009775"/>
    </source>
</evidence>
<dbReference type="RefSeq" id="XP_019026526.1">
    <property type="nucleotide sequence ID" value="XM_019165960.1"/>
</dbReference>
<keyword evidence="5 10" id="KW-0949">S-adenosyl-L-methionine</keyword>
<dbReference type="GO" id="GO:0002939">
    <property type="term" value="P:tRNA N1-guanine methylation"/>
    <property type="evidence" value="ECO:0007669"/>
    <property type="project" value="TreeGrafter"/>
</dbReference>
<reference evidence="13 14" key="3">
    <citation type="journal article" date="2015" name="Genome Announc.">
        <title>Draft Genome Sequence of the Archiascomycetous Yeast Saitoella complicata.</title>
        <authorList>
            <person name="Yamauchi K."/>
            <person name="Kondo S."/>
            <person name="Hamamoto M."/>
            <person name="Takahashi Y."/>
            <person name="Ogura Y."/>
            <person name="Hayashi T."/>
            <person name="Nishida H."/>
        </authorList>
    </citation>
    <scope>NUCLEOTIDE SEQUENCE [LARGE SCALE GENOMIC DNA]</scope>
    <source>
        <strain evidence="13 14">NRRL Y-17804</strain>
    </source>
</reference>
<evidence type="ECO:0000256" key="8">
    <source>
        <dbReference type="ARBA" id="ARBA00023242"/>
    </source>
</evidence>
<evidence type="ECO:0000256" key="11">
    <source>
        <dbReference type="SAM" id="MobiDB-lite"/>
    </source>
</evidence>